<keyword evidence="2" id="KW-1185">Reference proteome</keyword>
<dbReference type="AlphaFoldDB" id="A0A9X2WM32"/>
<reference evidence="1" key="1">
    <citation type="journal article" date="2023" name="Int. J. Syst. Evol. Microbiol.">
        <title>&lt;i&gt;Shewanella septentrionalis&lt;/i&gt; sp. nov. and &lt;i&gt;Shewanella holmiensis&lt;/i&gt; sp. nov., isolated from Baltic Sea water and sediments.</title>
        <authorList>
            <person name="Martin-Rodriguez A.J."/>
            <person name="Thorell K."/>
            <person name="Joffre E."/>
            <person name="Jensie-Markopoulos S."/>
            <person name="Moore E.R.B."/>
            <person name="Sjoling A."/>
        </authorList>
    </citation>
    <scope>NUCLEOTIDE SEQUENCE</scope>
    <source>
        <strain evidence="1">SP1S2-7</strain>
    </source>
</reference>
<dbReference type="EMBL" id="JAMTCD010000007">
    <property type="protein sequence ID" value="MCT7941669.1"/>
    <property type="molecule type" value="Genomic_DNA"/>
</dbReference>
<organism evidence="1 2">
    <name type="scientific">Shewanella holmiensis</name>
    <dbReference type="NCBI Taxonomy" id="2952222"/>
    <lineage>
        <taxon>Bacteria</taxon>
        <taxon>Pseudomonadati</taxon>
        <taxon>Pseudomonadota</taxon>
        <taxon>Gammaproteobacteria</taxon>
        <taxon>Alteromonadales</taxon>
        <taxon>Shewanellaceae</taxon>
        <taxon>Shewanella</taxon>
    </lineage>
</organism>
<dbReference type="Proteomes" id="UP001155546">
    <property type="component" value="Unassembled WGS sequence"/>
</dbReference>
<sequence length="275" mass="31571">MMSHDFKIVDVTNKDELINYYDAIAELFLESFEKPLSKELWQWAYLDNPFGEPLVSMAFDGEKLIGHYAVVPMNLESESESVLGFLSMTTMVGVDYRKHGLFQELAERVYDLINTFNQPAMVFGFPNENSTPGFIRRLQWVISDEYRVMQITKPSIDFATEKLARVKTADSLTLNMEKPDIRYWRTHKPNQQWNYSNGLGVKPLDGVADVMHLGAGGSLHDLSLEQDYNIILPIQEDDILPEGVSTSFPYRFGYRTFNMTTAPNIFVQMSMSDIF</sequence>
<dbReference type="RefSeq" id="WP_261298055.1">
    <property type="nucleotide sequence ID" value="NZ_JAMTCD010000007.1"/>
</dbReference>
<protein>
    <submittedName>
        <fullName evidence="1">GNAT family N-acetyltransferase</fullName>
    </submittedName>
</protein>
<accession>A0A9X2WM32</accession>
<gene>
    <name evidence="1" type="ORF">NE535_07635</name>
</gene>
<proteinExistence type="predicted"/>
<dbReference type="SUPFAM" id="SSF55729">
    <property type="entry name" value="Acyl-CoA N-acyltransferases (Nat)"/>
    <property type="match status" value="1"/>
</dbReference>
<dbReference type="Pfam" id="PF13527">
    <property type="entry name" value="Acetyltransf_9"/>
    <property type="match status" value="1"/>
</dbReference>
<evidence type="ECO:0000313" key="2">
    <source>
        <dbReference type="Proteomes" id="UP001155546"/>
    </source>
</evidence>
<evidence type="ECO:0000313" key="1">
    <source>
        <dbReference type="EMBL" id="MCT7941669.1"/>
    </source>
</evidence>
<name>A0A9X2WM32_9GAMM</name>
<comment type="caution">
    <text evidence="1">The sequence shown here is derived from an EMBL/GenBank/DDBJ whole genome shotgun (WGS) entry which is preliminary data.</text>
</comment>
<dbReference type="Gene3D" id="3.40.630.30">
    <property type="match status" value="1"/>
</dbReference>
<dbReference type="InterPro" id="IPR016181">
    <property type="entry name" value="Acyl_CoA_acyltransferase"/>
</dbReference>